<name>A0A8T9MVI1_9NEIS</name>
<dbReference type="NCBIfam" id="TIGR04320">
    <property type="entry name" value="Surf_Exclu_PgrA"/>
    <property type="match status" value="1"/>
</dbReference>
<protein>
    <submittedName>
        <fullName evidence="2">SEC10/PgrA surface exclusion domain-containing protein</fullName>
    </submittedName>
</protein>
<dbReference type="EMBL" id="CP091521">
    <property type="protein sequence ID" value="UOP05279.2"/>
    <property type="molecule type" value="Genomic_DNA"/>
</dbReference>
<dbReference type="InterPro" id="IPR027607">
    <property type="entry name" value="Surf_Exclu_SEC10/PgrA"/>
</dbReference>
<dbReference type="KEGG" id="ckh:LVJ77_03450"/>
<evidence type="ECO:0000313" key="3">
    <source>
        <dbReference type="Proteomes" id="UP000831534"/>
    </source>
</evidence>
<accession>A0A8T9MVI1</accession>
<evidence type="ECO:0000256" key="1">
    <source>
        <dbReference type="SAM" id="MobiDB-lite"/>
    </source>
</evidence>
<dbReference type="AlphaFoldDB" id="A0A8T9MVI1"/>
<feature type="compositionally biased region" description="Pro residues" evidence="1">
    <location>
        <begin position="588"/>
        <end position="603"/>
    </location>
</feature>
<organism evidence="2 3">
    <name type="scientific">Conchiformibius kuhniae</name>
    <dbReference type="NCBI Taxonomy" id="211502"/>
    <lineage>
        <taxon>Bacteria</taxon>
        <taxon>Pseudomonadati</taxon>
        <taxon>Pseudomonadota</taxon>
        <taxon>Betaproteobacteria</taxon>
        <taxon>Neisseriales</taxon>
        <taxon>Neisseriaceae</taxon>
        <taxon>Conchiformibius</taxon>
    </lineage>
</organism>
<dbReference type="Proteomes" id="UP000831534">
    <property type="component" value="Chromosome"/>
</dbReference>
<proteinExistence type="predicted"/>
<feature type="compositionally biased region" description="Gly residues" evidence="1">
    <location>
        <begin position="158"/>
        <end position="288"/>
    </location>
</feature>
<reference evidence="2" key="1">
    <citation type="journal article" date="2022" name="Res Sq">
        <title>Evolution of multicellular longitudinally dividing oral cavity symbionts (Neisseriaceae).</title>
        <authorList>
            <person name="Nyongesa S."/>
            <person name="Weber P."/>
            <person name="Bernet E."/>
            <person name="Pullido F."/>
            <person name="Nieckarz M."/>
            <person name="Delaby M."/>
            <person name="Nieves C."/>
            <person name="Viehboeck T."/>
            <person name="Krause N."/>
            <person name="Rivera-Millot A."/>
            <person name="Nakamura A."/>
            <person name="Vischer N."/>
            <person name="VanNieuwenhze M."/>
            <person name="Brun Y."/>
            <person name="Cava F."/>
            <person name="Bulgheresi S."/>
            <person name="Veyrier F."/>
        </authorList>
    </citation>
    <scope>NUCLEOTIDE SEQUENCE</scope>
    <source>
        <strain evidence="2">17694</strain>
    </source>
</reference>
<dbReference type="RefSeq" id="WP_376986487.1">
    <property type="nucleotide sequence ID" value="NZ_CP091521.1"/>
</dbReference>
<gene>
    <name evidence="2" type="ORF">LVJ77_03450</name>
</gene>
<sequence length="695" mass="71019">MPAVIKITRNGQSEFISTQPSPAQLNAQPDTLYQLLDADGRPIAQHTAQIQQNGDLWIDLPDTPTRPDFILNDYAAHFPAPANHANPYFGSPAGAQESAVAAAAPAKASIVSPLIWTTALVAGIGGAAWLAKRHDEDDNLIQNYPKPSDNNGGENPPAGGGNDNPPAGGGNDNPPAGGGNDNPPAGGGNDNPPAGGGNDNPPAGGGNDNPPAGGGNDNPPAGGGNDNPPAGGGNDNPPAGGGNDNPPAGGGNDNPPAGGGNDNPPAGGGNDNPPAGGGNDNPPAGGGNDNPPAGGDDNPPAGGGNDNPPAGGSNDNPPAGGSNDNGSTTPPTPPEDPQPRPPKTMAQILNGNTIVLPEAYTKELLSTGTNSAITEAAKDGKALNTYQSNPADQEIMVGDLNNLSHAVRAELSLFVAGLLNPIREKWGVGKFKVTQGALKFAQDVADEYTANGKSIWDGNGHYDDGIKRAAAKHGLNANGNYYENMGGRYGKDLSLDALKAQVYDTVASMLFEDGKSQHGHAKSLLNANANYEEDIDYLGLDTSSVNDSQFSIHFLSAADNDVYIKNRDQFDFTPVTEVNPSMYHGEPMPQPIDEPPVPQPQPAPSDDSSTAPPATAENGGDAEQDTPSEAASTWKETLPVSGPALSDVLDSSEFDYIAGNTPVGSDVSDHAPETHYSIDNTMLAPAHDATPFEML</sequence>
<feature type="compositionally biased region" description="Low complexity" evidence="1">
    <location>
        <begin position="289"/>
        <end position="321"/>
    </location>
</feature>
<feature type="region of interest" description="Disordered" evidence="1">
    <location>
        <begin position="575"/>
        <end position="646"/>
    </location>
</feature>
<feature type="compositionally biased region" description="Pro residues" evidence="1">
    <location>
        <begin position="330"/>
        <end position="342"/>
    </location>
</feature>
<keyword evidence="3" id="KW-1185">Reference proteome</keyword>
<feature type="compositionally biased region" description="Low complexity" evidence="1">
    <location>
        <begin position="604"/>
        <end position="614"/>
    </location>
</feature>
<feature type="region of interest" description="Disordered" evidence="1">
    <location>
        <begin position="139"/>
        <end position="344"/>
    </location>
</feature>
<evidence type="ECO:0000313" key="2">
    <source>
        <dbReference type="EMBL" id="UOP05279.2"/>
    </source>
</evidence>
<reference evidence="2" key="2">
    <citation type="submission" date="2024-09" db="EMBL/GenBank/DDBJ databases">
        <authorList>
            <person name="Veyrier F.J."/>
        </authorList>
    </citation>
    <scope>NUCLEOTIDE SEQUENCE</scope>
    <source>
        <strain evidence="2">17694</strain>
    </source>
</reference>